<evidence type="ECO:0000256" key="1">
    <source>
        <dbReference type="SAM" id="MobiDB-lite"/>
    </source>
</evidence>
<proteinExistence type="predicted"/>
<evidence type="ECO:0000313" key="2">
    <source>
        <dbReference type="EMBL" id="KAL0572219.1"/>
    </source>
</evidence>
<protein>
    <submittedName>
        <fullName evidence="2">Uncharacterized protein</fullName>
    </submittedName>
</protein>
<feature type="compositionally biased region" description="Polar residues" evidence="1">
    <location>
        <begin position="1"/>
        <end position="13"/>
    </location>
</feature>
<accession>A0ABR3FAB1</accession>
<evidence type="ECO:0000313" key="3">
    <source>
        <dbReference type="Proteomes" id="UP001465976"/>
    </source>
</evidence>
<feature type="region of interest" description="Disordered" evidence="1">
    <location>
        <begin position="1"/>
        <end position="37"/>
    </location>
</feature>
<feature type="non-terminal residue" evidence="2">
    <location>
        <position position="101"/>
    </location>
</feature>
<sequence>MDCSTSNTGQKISIESAVGAALPEANRTKKRPRSPDSVIKDACERLMPTGSTTLDATKRSLIQQGESAKVIGSRDFLTGPTYNFPQENLGDASAMVMATYG</sequence>
<organism evidence="2 3">
    <name type="scientific">Marasmius crinis-equi</name>
    <dbReference type="NCBI Taxonomy" id="585013"/>
    <lineage>
        <taxon>Eukaryota</taxon>
        <taxon>Fungi</taxon>
        <taxon>Dikarya</taxon>
        <taxon>Basidiomycota</taxon>
        <taxon>Agaricomycotina</taxon>
        <taxon>Agaricomycetes</taxon>
        <taxon>Agaricomycetidae</taxon>
        <taxon>Agaricales</taxon>
        <taxon>Marasmiineae</taxon>
        <taxon>Marasmiaceae</taxon>
        <taxon>Marasmius</taxon>
    </lineage>
</organism>
<dbReference type="EMBL" id="JBAHYK010000654">
    <property type="protein sequence ID" value="KAL0572219.1"/>
    <property type="molecule type" value="Genomic_DNA"/>
</dbReference>
<keyword evidence="3" id="KW-1185">Reference proteome</keyword>
<dbReference type="Proteomes" id="UP001465976">
    <property type="component" value="Unassembled WGS sequence"/>
</dbReference>
<name>A0ABR3FAB1_9AGAR</name>
<comment type="caution">
    <text evidence="2">The sequence shown here is derived from an EMBL/GenBank/DDBJ whole genome shotgun (WGS) entry which is preliminary data.</text>
</comment>
<gene>
    <name evidence="2" type="ORF">V5O48_009741</name>
</gene>
<reference evidence="2 3" key="1">
    <citation type="submission" date="2024-02" db="EMBL/GenBank/DDBJ databases">
        <title>A draft genome for the cacao thread blight pathogen Marasmius crinis-equi.</title>
        <authorList>
            <person name="Cohen S.P."/>
            <person name="Baruah I.K."/>
            <person name="Amoako-Attah I."/>
            <person name="Bukari Y."/>
            <person name="Meinhardt L.W."/>
            <person name="Bailey B.A."/>
        </authorList>
    </citation>
    <scope>NUCLEOTIDE SEQUENCE [LARGE SCALE GENOMIC DNA]</scope>
    <source>
        <strain evidence="2 3">GH-76</strain>
    </source>
</reference>